<dbReference type="Proteomes" id="UP000033358">
    <property type="component" value="Unassembled WGS sequence"/>
</dbReference>
<evidence type="ECO:0000313" key="1">
    <source>
        <dbReference type="EMBL" id="KKB96546.1"/>
    </source>
</evidence>
<accession>A0A0F5MPC9</accession>
<sequence>MIEKITQIRLTTHDISKLKDAFVEYFTEDDSLWVFGSRVDLNKKGGDIDLYIKTTIEDYDIAIDKKLAFSSKLKRLIGDQKIDIILNHIHSSYELPIYQVAKSQGVKIQ</sequence>
<name>A0A0F5MPC9_9RICK</name>
<dbReference type="SUPFAM" id="SSF81301">
    <property type="entry name" value="Nucleotidyltransferase"/>
    <property type="match status" value="1"/>
</dbReference>
<gene>
    <name evidence="1" type="ORF">SZ25_00361</name>
</gene>
<dbReference type="InterPro" id="IPR043519">
    <property type="entry name" value="NT_sf"/>
</dbReference>
<dbReference type="EMBL" id="JYHA01000058">
    <property type="protein sequence ID" value="KKB96546.1"/>
    <property type="molecule type" value="Genomic_DNA"/>
</dbReference>
<evidence type="ECO:0000313" key="2">
    <source>
        <dbReference type="Proteomes" id="UP000033358"/>
    </source>
</evidence>
<dbReference type="AlphaFoldDB" id="A0A0F5MPC9"/>
<protein>
    <recommendedName>
        <fullName evidence="3">Polymerase beta nucleotidyltransferase domain-containing protein</fullName>
    </recommendedName>
</protein>
<reference evidence="1 2" key="1">
    <citation type="submission" date="2015-02" db="EMBL/GenBank/DDBJ databases">
        <title>Single cell genomics of a rare environmental alphaproteobacterium provides unique insights into Rickettsiaceae evolution.</title>
        <authorList>
            <person name="Martijn J."/>
            <person name="Schulz F."/>
            <person name="Zaremba-Niedzwiedzka K."/>
            <person name="Viklund J."/>
            <person name="Stepanauskas R."/>
            <person name="Andersson S.G.E."/>
            <person name="Horn M."/>
            <person name="Guy L."/>
            <person name="Ettema T.J.G."/>
        </authorList>
    </citation>
    <scope>NUCLEOTIDE SEQUENCE [LARGE SCALE GENOMIC DNA]</scope>
    <source>
        <strain evidence="1 2">SCGC AAA041-L04</strain>
    </source>
</reference>
<keyword evidence="2" id="KW-1185">Reference proteome</keyword>
<organism evidence="1 2">
    <name type="scientific">Candidatus Arcanibacter lacustris</name>
    <dbReference type="NCBI Taxonomy" id="1607817"/>
    <lineage>
        <taxon>Bacteria</taxon>
        <taxon>Pseudomonadati</taxon>
        <taxon>Pseudomonadota</taxon>
        <taxon>Alphaproteobacteria</taxon>
        <taxon>Rickettsiales</taxon>
        <taxon>Candidatus Arcanibacter</taxon>
    </lineage>
</organism>
<comment type="caution">
    <text evidence="1">The sequence shown here is derived from an EMBL/GenBank/DDBJ whole genome shotgun (WGS) entry which is preliminary data.</text>
</comment>
<dbReference type="Gene3D" id="3.30.460.10">
    <property type="entry name" value="Beta Polymerase, domain 2"/>
    <property type="match status" value="1"/>
</dbReference>
<proteinExistence type="predicted"/>
<evidence type="ECO:0008006" key="3">
    <source>
        <dbReference type="Google" id="ProtNLM"/>
    </source>
</evidence>